<name>A0ABU6TNE1_9FABA</name>
<protein>
    <submittedName>
        <fullName evidence="1">Uncharacterized protein</fullName>
    </submittedName>
</protein>
<organism evidence="1 2">
    <name type="scientific">Stylosanthes scabra</name>
    <dbReference type="NCBI Taxonomy" id="79078"/>
    <lineage>
        <taxon>Eukaryota</taxon>
        <taxon>Viridiplantae</taxon>
        <taxon>Streptophyta</taxon>
        <taxon>Embryophyta</taxon>
        <taxon>Tracheophyta</taxon>
        <taxon>Spermatophyta</taxon>
        <taxon>Magnoliopsida</taxon>
        <taxon>eudicotyledons</taxon>
        <taxon>Gunneridae</taxon>
        <taxon>Pentapetalae</taxon>
        <taxon>rosids</taxon>
        <taxon>fabids</taxon>
        <taxon>Fabales</taxon>
        <taxon>Fabaceae</taxon>
        <taxon>Papilionoideae</taxon>
        <taxon>50 kb inversion clade</taxon>
        <taxon>dalbergioids sensu lato</taxon>
        <taxon>Dalbergieae</taxon>
        <taxon>Pterocarpus clade</taxon>
        <taxon>Stylosanthes</taxon>
    </lineage>
</organism>
<dbReference type="EMBL" id="JASCZI010091441">
    <property type="protein sequence ID" value="MED6150330.1"/>
    <property type="molecule type" value="Genomic_DNA"/>
</dbReference>
<comment type="caution">
    <text evidence="1">The sequence shown here is derived from an EMBL/GenBank/DDBJ whole genome shotgun (WGS) entry which is preliminary data.</text>
</comment>
<keyword evidence="2" id="KW-1185">Reference proteome</keyword>
<reference evidence="1 2" key="1">
    <citation type="journal article" date="2023" name="Plants (Basel)">
        <title>Bridging the Gap: Combining Genomics and Transcriptomics Approaches to Understand Stylosanthes scabra, an Orphan Legume from the Brazilian Caatinga.</title>
        <authorList>
            <person name="Ferreira-Neto J.R.C."/>
            <person name="da Silva M.D."/>
            <person name="Binneck E."/>
            <person name="de Melo N.F."/>
            <person name="da Silva R.H."/>
            <person name="de Melo A.L.T.M."/>
            <person name="Pandolfi V."/>
            <person name="Bustamante F.O."/>
            <person name="Brasileiro-Vidal A.C."/>
            <person name="Benko-Iseppon A.M."/>
        </authorList>
    </citation>
    <scope>NUCLEOTIDE SEQUENCE [LARGE SCALE GENOMIC DNA]</scope>
    <source>
        <tissue evidence="1">Leaves</tissue>
    </source>
</reference>
<evidence type="ECO:0000313" key="1">
    <source>
        <dbReference type="EMBL" id="MED6150330.1"/>
    </source>
</evidence>
<accession>A0ABU6TNE1</accession>
<gene>
    <name evidence="1" type="ORF">PIB30_071268</name>
</gene>
<sequence>MIARQAVRDQMTYTEWFLPPNPVLSVIQDDMHPTVSSPSSPPWQRRHRLESSLLHSPLHLHEVLSSFLFVEPLLHRRRICCHCFLRFHRLRCHHPMECLAASSDSKMVGDHTLKLPCSPLMVLEHFFLYKTYNEETIPALYKIRLLKKLPIHIIKRLLA</sequence>
<proteinExistence type="predicted"/>
<dbReference type="Proteomes" id="UP001341840">
    <property type="component" value="Unassembled WGS sequence"/>
</dbReference>
<evidence type="ECO:0000313" key="2">
    <source>
        <dbReference type="Proteomes" id="UP001341840"/>
    </source>
</evidence>